<name>A0A5C6ZBU5_9FLAO</name>
<evidence type="ECO:0000313" key="3">
    <source>
        <dbReference type="Proteomes" id="UP000321578"/>
    </source>
</evidence>
<organism evidence="2 3">
    <name type="scientific">Subsaximicrobium wynnwilliamsii</name>
    <dbReference type="NCBI Taxonomy" id="291179"/>
    <lineage>
        <taxon>Bacteria</taxon>
        <taxon>Pseudomonadati</taxon>
        <taxon>Bacteroidota</taxon>
        <taxon>Flavobacteriia</taxon>
        <taxon>Flavobacteriales</taxon>
        <taxon>Flavobacteriaceae</taxon>
        <taxon>Subsaximicrobium</taxon>
    </lineage>
</organism>
<accession>A0A5C6ZBU5</accession>
<proteinExistence type="predicted"/>
<dbReference type="InterPro" id="IPR024618">
    <property type="entry name" value="DUF3857"/>
</dbReference>
<feature type="domain" description="DUF3857" evidence="1">
    <location>
        <begin position="26"/>
        <end position="167"/>
    </location>
</feature>
<dbReference type="Gene3D" id="2.60.120.1130">
    <property type="match status" value="1"/>
</dbReference>
<sequence length="610" mass="70436">MVSLKEKTVTEFYFEEDGSLTEYFLEHNVYYLNADDAIERYNKVYLPYASDSNLERNKARVITPSGKVIHLDDSKIMTATNEETNRAYKYFAFEGIEKGSIIEYLYVVKRFPVYKGKRIDFQADFTKNNVEFDLLAPSNLLFRFKSYNGLAQVERDTLSKNKLHWSLKVPQIPLLEEEELAAYEADKKFLIYALDENTASRTKDISSYANVAQYIYENYNTELSRREQSKLEDFLKQIDFNEADALDAKLRAIEFYVKTNLYIASGGDEKLSALEDVLKDKVANESGIVKLYTSIFNALNIEFEFIYTCERSYMRFDTDFEANNFLTDVLFYFPKTKKYMSPTEMESRYGFPPAFLTDTYGLFIKEVVIGDFKSAVAAIEFIKPVAAENNTDTMRIEVAFDAEDLTKTHVKLDKSLSGYYAMYIHPYMDLIKPENKDELIEGFAKNIDDDAEIIEKAVNNGQSKLFGTKPLQFVLDFDSEAFVEKAGGKYLFKVGDLIGRQMEMYQDKKRSLPVENEFQRSYYRTISIAIPEGYEVANLEDINIENVYETNGEELLSFKSHYELNGSNLIITANEHYRVNHIAAAIYEAYRTVINSAADFNKITLVLEPI</sequence>
<dbReference type="Gene3D" id="2.60.40.3140">
    <property type="match status" value="1"/>
</dbReference>
<gene>
    <name evidence="2" type="ORF">ESY86_19185</name>
</gene>
<evidence type="ECO:0000259" key="1">
    <source>
        <dbReference type="Pfam" id="PF12969"/>
    </source>
</evidence>
<dbReference type="OrthoDB" id="1153981at2"/>
<dbReference type="Pfam" id="PF12969">
    <property type="entry name" value="DUF3857"/>
    <property type="match status" value="1"/>
</dbReference>
<comment type="caution">
    <text evidence="2">The sequence shown here is derived from an EMBL/GenBank/DDBJ whole genome shotgun (WGS) entry which is preliminary data.</text>
</comment>
<protein>
    <submittedName>
        <fullName evidence="2">DUF3857 domain-containing protein</fullName>
    </submittedName>
</protein>
<reference evidence="2 3" key="1">
    <citation type="submission" date="2019-08" db="EMBL/GenBank/DDBJ databases">
        <title>Genomes of Subsaximicrobium wynnwilliamsii strains.</title>
        <authorList>
            <person name="Bowman J.P."/>
        </authorList>
    </citation>
    <scope>NUCLEOTIDE SEQUENCE [LARGE SCALE GENOMIC DNA]</scope>
    <source>
        <strain evidence="2 3">2-80-2</strain>
    </source>
</reference>
<dbReference type="AlphaFoldDB" id="A0A5C6ZBU5"/>
<dbReference type="EMBL" id="VORO01000037">
    <property type="protein sequence ID" value="TXD86821.1"/>
    <property type="molecule type" value="Genomic_DNA"/>
</dbReference>
<evidence type="ECO:0000313" key="2">
    <source>
        <dbReference type="EMBL" id="TXD86821.1"/>
    </source>
</evidence>
<keyword evidence="3" id="KW-1185">Reference proteome</keyword>
<dbReference type="Proteomes" id="UP000321578">
    <property type="component" value="Unassembled WGS sequence"/>
</dbReference>